<gene>
    <name evidence="2" type="ORF">DPMN_081044</name>
</gene>
<sequence>MKYRKFAPPFENRSLEITAMPHGRDNAAMTVLGFRTKKRDARQSINTTRNDSGSLRDYSKQMFEFSVNNANQIITKPTTKAFTSRHIFNKETEMMLHSRSKSEMSHRHDIRCNGPTADDGTLYRCRQRTLNAIRIRQVPNPETRFHHDRSSSSLSIRSTIQDKNRCFRVQSVNSVSNARSDSVISNVSVADSDVIFVPLDNMNENYNLNVNGRSNVKSILSVYTDTDDVTTREHFNDFDYRSLSTFDKSSNPSSLVQSRGLLPPNTPCQLRLVSLDELTTSESDSEEESDVTSPPPPEVKKPHPPSGKLSARFKQEEKVEERGKQVEPEPEPEPVKVKLILKGPHCWVDDATVSSDQSERDELEIQEDVLQTENNATVKNVSAQGQQKTQTANVVKADPKAAANVVKADPKAAANLKTSSKNAADSNKQTALAADSKQEMKNAFEKSLQDLNAKEGPDMVKENLVTNHSQIIQNGDIKQNEECLKHSLIQTEPVLPSFICPSSEKKSREAELKHWLASTCFRQGIVDMPVC</sequence>
<protein>
    <submittedName>
        <fullName evidence="2">Uncharacterized protein</fullName>
    </submittedName>
</protein>
<dbReference type="Proteomes" id="UP000828390">
    <property type="component" value="Unassembled WGS sequence"/>
</dbReference>
<evidence type="ECO:0000313" key="3">
    <source>
        <dbReference type="Proteomes" id="UP000828390"/>
    </source>
</evidence>
<reference evidence="2" key="1">
    <citation type="journal article" date="2019" name="bioRxiv">
        <title>The Genome of the Zebra Mussel, Dreissena polymorpha: A Resource for Invasive Species Research.</title>
        <authorList>
            <person name="McCartney M.A."/>
            <person name="Auch B."/>
            <person name="Kono T."/>
            <person name="Mallez S."/>
            <person name="Zhang Y."/>
            <person name="Obille A."/>
            <person name="Becker A."/>
            <person name="Abrahante J.E."/>
            <person name="Garbe J."/>
            <person name="Badalamenti J.P."/>
            <person name="Herman A."/>
            <person name="Mangelson H."/>
            <person name="Liachko I."/>
            <person name="Sullivan S."/>
            <person name="Sone E.D."/>
            <person name="Koren S."/>
            <person name="Silverstein K.A.T."/>
            <person name="Beckman K.B."/>
            <person name="Gohl D.M."/>
        </authorList>
    </citation>
    <scope>NUCLEOTIDE SEQUENCE</scope>
    <source>
        <strain evidence="2">Duluth1</strain>
        <tissue evidence="2">Whole animal</tissue>
    </source>
</reference>
<evidence type="ECO:0000256" key="1">
    <source>
        <dbReference type="SAM" id="MobiDB-lite"/>
    </source>
</evidence>
<name>A0A9D4BFX9_DREPO</name>
<evidence type="ECO:0000313" key="2">
    <source>
        <dbReference type="EMBL" id="KAH3693607.1"/>
    </source>
</evidence>
<dbReference type="EMBL" id="JAIWYP010000016">
    <property type="protein sequence ID" value="KAH3693607.1"/>
    <property type="molecule type" value="Genomic_DNA"/>
</dbReference>
<accession>A0A9D4BFX9</accession>
<feature type="region of interest" description="Disordered" evidence="1">
    <location>
        <begin position="279"/>
        <end position="336"/>
    </location>
</feature>
<feature type="compositionally biased region" description="Basic and acidic residues" evidence="1">
    <location>
        <begin position="313"/>
        <end position="327"/>
    </location>
</feature>
<reference evidence="2" key="2">
    <citation type="submission" date="2020-11" db="EMBL/GenBank/DDBJ databases">
        <authorList>
            <person name="McCartney M.A."/>
            <person name="Auch B."/>
            <person name="Kono T."/>
            <person name="Mallez S."/>
            <person name="Becker A."/>
            <person name="Gohl D.M."/>
            <person name="Silverstein K.A.T."/>
            <person name="Koren S."/>
            <person name="Bechman K.B."/>
            <person name="Herman A."/>
            <person name="Abrahante J.E."/>
            <person name="Garbe J."/>
        </authorList>
    </citation>
    <scope>NUCLEOTIDE SEQUENCE</scope>
    <source>
        <strain evidence="2">Duluth1</strain>
        <tissue evidence="2">Whole animal</tissue>
    </source>
</reference>
<proteinExistence type="predicted"/>
<organism evidence="2 3">
    <name type="scientific">Dreissena polymorpha</name>
    <name type="common">Zebra mussel</name>
    <name type="synonym">Mytilus polymorpha</name>
    <dbReference type="NCBI Taxonomy" id="45954"/>
    <lineage>
        <taxon>Eukaryota</taxon>
        <taxon>Metazoa</taxon>
        <taxon>Spiralia</taxon>
        <taxon>Lophotrochozoa</taxon>
        <taxon>Mollusca</taxon>
        <taxon>Bivalvia</taxon>
        <taxon>Autobranchia</taxon>
        <taxon>Heteroconchia</taxon>
        <taxon>Euheterodonta</taxon>
        <taxon>Imparidentia</taxon>
        <taxon>Neoheterodontei</taxon>
        <taxon>Myida</taxon>
        <taxon>Dreissenoidea</taxon>
        <taxon>Dreissenidae</taxon>
        <taxon>Dreissena</taxon>
    </lineage>
</organism>
<dbReference type="AlphaFoldDB" id="A0A9D4BFX9"/>
<keyword evidence="3" id="KW-1185">Reference proteome</keyword>
<dbReference type="OrthoDB" id="6133336at2759"/>
<comment type="caution">
    <text evidence="2">The sequence shown here is derived from an EMBL/GenBank/DDBJ whole genome shotgun (WGS) entry which is preliminary data.</text>
</comment>